<dbReference type="PROSITE" id="PS50893">
    <property type="entry name" value="ABC_TRANSPORTER_2"/>
    <property type="match status" value="1"/>
</dbReference>
<keyword evidence="5" id="KW-0547">Nucleotide-binding</keyword>
<name>A0A9E7RVE9_METWO</name>
<dbReference type="SUPFAM" id="SSF50331">
    <property type="entry name" value="MOP-like"/>
    <property type="match status" value="1"/>
</dbReference>
<dbReference type="InterPro" id="IPR017871">
    <property type="entry name" value="ABC_transporter-like_CS"/>
</dbReference>
<evidence type="ECO:0000256" key="4">
    <source>
        <dbReference type="ARBA" id="ARBA00022505"/>
    </source>
</evidence>
<dbReference type="GO" id="GO:0005524">
    <property type="term" value="F:ATP binding"/>
    <property type="evidence" value="ECO:0007669"/>
    <property type="project" value="UniProtKB-KW"/>
</dbReference>
<dbReference type="PANTHER" id="PTHR43875:SF15">
    <property type="entry name" value="TREHALOSE IMPORT ATP-BINDING PROTEIN SUGC"/>
    <property type="match status" value="1"/>
</dbReference>
<keyword evidence="3" id="KW-1003">Cell membrane</keyword>
<dbReference type="InterPro" id="IPR005116">
    <property type="entry name" value="Transp-assoc_OB_typ1"/>
</dbReference>
<accession>A0A9E7RVE9</accession>
<dbReference type="InterPro" id="IPR003439">
    <property type="entry name" value="ABC_transporter-like_ATP-bd"/>
</dbReference>
<evidence type="ECO:0000256" key="8">
    <source>
        <dbReference type="ARBA" id="ARBA00023136"/>
    </source>
</evidence>
<keyword evidence="8" id="KW-0472">Membrane</keyword>
<keyword evidence="2" id="KW-0813">Transport</keyword>
<dbReference type="EMBL" id="CP104550">
    <property type="protein sequence ID" value="UXH31214.1"/>
    <property type="molecule type" value="Genomic_DNA"/>
</dbReference>
<dbReference type="GO" id="GO:0016887">
    <property type="term" value="F:ATP hydrolysis activity"/>
    <property type="evidence" value="ECO:0007669"/>
    <property type="project" value="InterPro"/>
</dbReference>
<dbReference type="AlphaFoldDB" id="A0A9E7RVE9"/>
<dbReference type="GeneID" id="75106913"/>
<evidence type="ECO:0000256" key="2">
    <source>
        <dbReference type="ARBA" id="ARBA00022448"/>
    </source>
</evidence>
<dbReference type="Gene3D" id="3.40.50.300">
    <property type="entry name" value="P-loop containing nucleotide triphosphate hydrolases"/>
    <property type="match status" value="1"/>
</dbReference>
<dbReference type="RefSeq" id="WP_261599447.1">
    <property type="nucleotide sequence ID" value="NZ_CP104550.1"/>
</dbReference>
<dbReference type="Gene3D" id="2.40.50.100">
    <property type="match status" value="1"/>
</dbReference>
<organism evidence="11">
    <name type="scientific">Methanothermobacter wolfeii</name>
    <name type="common">Methanobacterium wolfei</name>
    <dbReference type="NCBI Taxonomy" id="145261"/>
    <lineage>
        <taxon>Archaea</taxon>
        <taxon>Methanobacteriati</taxon>
        <taxon>Methanobacteriota</taxon>
        <taxon>Methanomada group</taxon>
        <taxon>Methanobacteria</taxon>
        <taxon>Methanobacteriales</taxon>
        <taxon>Methanobacteriaceae</taxon>
        <taxon>Methanothermobacter</taxon>
    </lineage>
</organism>
<protein>
    <submittedName>
        <fullName evidence="11">ATP-binding cassette domain-containing protein</fullName>
    </submittedName>
</protein>
<dbReference type="InterPro" id="IPR003593">
    <property type="entry name" value="AAA+_ATPase"/>
</dbReference>
<dbReference type="InterPro" id="IPR047641">
    <property type="entry name" value="ABC_transpr_MalK/UgpC-like"/>
</dbReference>
<reference evidence="11" key="1">
    <citation type="submission" date="2022-09" db="EMBL/GenBank/DDBJ databases">
        <title>Characterization of three MwoI isoschizomers from sequenced genome and metagenomes.</title>
        <authorList>
            <person name="Fomenkov A."/>
            <person name="Xu S.Y."/>
            <person name="Roberts R.J."/>
        </authorList>
    </citation>
    <scope>NUCLEOTIDE SEQUENCE</scope>
    <source>
        <strain evidence="11">DSM 2970</strain>
    </source>
</reference>
<keyword evidence="4" id="KW-0500">Molybdenum</keyword>
<dbReference type="InterPro" id="IPR008995">
    <property type="entry name" value="Mo/tungstate-bd_C_term_dom"/>
</dbReference>
<dbReference type="SUPFAM" id="SSF52540">
    <property type="entry name" value="P-loop containing nucleoside triphosphate hydrolases"/>
    <property type="match status" value="1"/>
</dbReference>
<dbReference type="Pfam" id="PF03459">
    <property type="entry name" value="TOBE"/>
    <property type="match status" value="1"/>
</dbReference>
<evidence type="ECO:0000256" key="1">
    <source>
        <dbReference type="ARBA" id="ARBA00004202"/>
    </source>
</evidence>
<dbReference type="PROSITE" id="PS00211">
    <property type="entry name" value="ABC_TRANSPORTER_1"/>
    <property type="match status" value="1"/>
</dbReference>
<gene>
    <name evidence="11" type="ORF">N5910_06635</name>
</gene>
<dbReference type="PANTHER" id="PTHR43875">
    <property type="entry name" value="MALTODEXTRIN IMPORT ATP-BINDING PROTEIN MSMX"/>
    <property type="match status" value="1"/>
</dbReference>
<dbReference type="CDD" id="cd03299">
    <property type="entry name" value="ABC_ModC_like"/>
    <property type="match status" value="1"/>
</dbReference>
<evidence type="ECO:0000256" key="6">
    <source>
        <dbReference type="ARBA" id="ARBA00022840"/>
    </source>
</evidence>
<proteinExistence type="predicted"/>
<dbReference type="InterPro" id="IPR027417">
    <property type="entry name" value="P-loop_NTPase"/>
</dbReference>
<evidence type="ECO:0000259" key="9">
    <source>
        <dbReference type="PROSITE" id="PS50893"/>
    </source>
</evidence>
<dbReference type="GO" id="GO:0055052">
    <property type="term" value="C:ATP-binding cassette (ABC) transporter complex, substrate-binding subunit-containing"/>
    <property type="evidence" value="ECO:0007669"/>
    <property type="project" value="TreeGrafter"/>
</dbReference>
<sequence>MKKWGLMGMSFLDIDNLEIDLGEFVVRVDELHLSRGDYLVIIGPTGSGKSIFLETIMGFFEPISGTISLDGADLTTLPPEERDVSIVYQDHCLFPHMTVEENIAYGLRKQTEMKENIHRQVHEIAAMMGIDHVLNRYPGTLSGGELQRASIARAIIVNPRLLLMDEPFSALDQRTKISLRKLIADIRDNFETTVIHVTHDLDDIWWLSNKVAVMNHGKIIQMGKKEEVINKPSPYFVADFLGANILEGTVEGQVNGLTSVNVNSNIFRTVDCGEGSVILSIRPENIMIAADPFMASAQNIFKGTVEDIIETSRIVYVNLRIGDIVLTSAVTPGAVTELGIRTGEEFQVLIKATNVCIIGEKNKNG</sequence>
<dbReference type="GO" id="GO:0015689">
    <property type="term" value="P:molybdate ion transport"/>
    <property type="evidence" value="ECO:0007669"/>
    <property type="project" value="InterPro"/>
</dbReference>
<evidence type="ECO:0000256" key="7">
    <source>
        <dbReference type="ARBA" id="ARBA00022967"/>
    </source>
</evidence>
<keyword evidence="7" id="KW-1278">Translocase</keyword>
<dbReference type="Proteomes" id="UP001065373">
    <property type="component" value="Chromosome"/>
</dbReference>
<comment type="subcellular location">
    <subcellularLocation>
        <location evidence="1">Cell membrane</location>
        <topology evidence="1">Peripheral membrane protein</topology>
    </subcellularLocation>
</comment>
<keyword evidence="6 11" id="KW-0067">ATP-binding</keyword>
<dbReference type="InterPro" id="IPR004606">
    <property type="entry name" value="Mop_domain"/>
</dbReference>
<feature type="domain" description="Mop" evidence="10">
    <location>
        <begin position="294"/>
        <end position="359"/>
    </location>
</feature>
<dbReference type="SMART" id="SM00382">
    <property type="entry name" value="AAA"/>
    <property type="match status" value="1"/>
</dbReference>
<evidence type="ECO:0000259" key="10">
    <source>
        <dbReference type="PROSITE" id="PS51866"/>
    </source>
</evidence>
<evidence type="ECO:0000256" key="5">
    <source>
        <dbReference type="ARBA" id="ARBA00022741"/>
    </source>
</evidence>
<feature type="domain" description="ABC transporter" evidence="9">
    <location>
        <begin position="9"/>
        <end position="241"/>
    </location>
</feature>
<dbReference type="Pfam" id="PF00005">
    <property type="entry name" value="ABC_tran"/>
    <property type="match status" value="1"/>
</dbReference>
<evidence type="ECO:0000313" key="11">
    <source>
        <dbReference type="EMBL" id="UXH31214.1"/>
    </source>
</evidence>
<dbReference type="PROSITE" id="PS51866">
    <property type="entry name" value="MOP"/>
    <property type="match status" value="1"/>
</dbReference>
<evidence type="ECO:0000256" key="3">
    <source>
        <dbReference type="ARBA" id="ARBA00022475"/>
    </source>
</evidence>